<dbReference type="SUPFAM" id="SSF56784">
    <property type="entry name" value="HAD-like"/>
    <property type="match status" value="1"/>
</dbReference>
<dbReference type="EMBL" id="VLKN01000004">
    <property type="protein sequence ID" value="TWI03006.1"/>
    <property type="molecule type" value="Genomic_DNA"/>
</dbReference>
<dbReference type="AlphaFoldDB" id="A0A562L663"/>
<dbReference type="Gene3D" id="1.20.1440.100">
    <property type="entry name" value="SG protein - dephosphorylation function"/>
    <property type="match status" value="1"/>
</dbReference>
<dbReference type="OrthoDB" id="9784466at2"/>
<dbReference type="InterPro" id="IPR036412">
    <property type="entry name" value="HAD-like_sf"/>
</dbReference>
<evidence type="ECO:0000313" key="2">
    <source>
        <dbReference type="Proteomes" id="UP000315167"/>
    </source>
</evidence>
<accession>A0A562L663</accession>
<gene>
    <name evidence="1" type="ORF">IP90_02109</name>
</gene>
<dbReference type="RefSeq" id="WP_144899579.1">
    <property type="nucleotide sequence ID" value="NZ_VLKN01000004.1"/>
</dbReference>
<comment type="caution">
    <text evidence="1">The sequence shown here is derived from an EMBL/GenBank/DDBJ whole genome shotgun (WGS) entry which is preliminary data.</text>
</comment>
<reference evidence="1 2" key="1">
    <citation type="journal article" date="2015" name="Stand. Genomic Sci.">
        <title>Genomic Encyclopedia of Bacterial and Archaeal Type Strains, Phase III: the genomes of soil and plant-associated and newly described type strains.</title>
        <authorList>
            <person name="Whitman W.B."/>
            <person name="Woyke T."/>
            <person name="Klenk H.P."/>
            <person name="Zhou Y."/>
            <person name="Lilburn T.G."/>
            <person name="Beck B.J."/>
            <person name="De Vos P."/>
            <person name="Vandamme P."/>
            <person name="Eisen J.A."/>
            <person name="Garrity G."/>
            <person name="Hugenholtz P."/>
            <person name="Kyrpides N.C."/>
        </authorList>
    </citation>
    <scope>NUCLEOTIDE SEQUENCE [LARGE SCALE GENOMIC DNA]</scope>
    <source>
        <strain evidence="1 2">CGMCC 1.10821</strain>
    </source>
</reference>
<dbReference type="Gene3D" id="3.40.50.1000">
    <property type="entry name" value="HAD superfamily/HAD-like"/>
    <property type="match status" value="1"/>
</dbReference>
<sequence>MSAFAETPVPYRPLVVFDFDHTLYDGDSGSHLVSWLIKRHAWRKLAALLAAPLLLPMVAWLPTRRYGISGFLWIGTFGTHRGQDMDRLIDRYVQANAASIRARLLPTALAVLHRHRNEGDRVLIATGAPPELARAILDFVAHEDLPVIGSLGEPFLGGYITGQHCHAANKMRMIWAAGYDQIAIAYSDSSADLPLLKSARQPVVVNPKRGCVAMFRRVLPPGTPILNWGCVDRAGEPVAAKTGQP</sequence>
<keyword evidence="2" id="KW-1185">Reference proteome</keyword>
<name>A0A562L663_9GAMM</name>
<dbReference type="Pfam" id="PF12710">
    <property type="entry name" value="HAD"/>
    <property type="match status" value="1"/>
</dbReference>
<evidence type="ECO:0000313" key="1">
    <source>
        <dbReference type="EMBL" id="TWI03006.1"/>
    </source>
</evidence>
<proteinExistence type="predicted"/>
<dbReference type="InterPro" id="IPR023214">
    <property type="entry name" value="HAD_sf"/>
</dbReference>
<protein>
    <submittedName>
        <fullName evidence="1">Phosphatidylglycerophosphatase C</fullName>
    </submittedName>
</protein>
<organism evidence="1 2">
    <name type="scientific">Luteimonas cucumeris</name>
    <dbReference type="NCBI Taxonomy" id="985012"/>
    <lineage>
        <taxon>Bacteria</taxon>
        <taxon>Pseudomonadati</taxon>
        <taxon>Pseudomonadota</taxon>
        <taxon>Gammaproteobacteria</taxon>
        <taxon>Lysobacterales</taxon>
        <taxon>Lysobacteraceae</taxon>
        <taxon>Luteimonas</taxon>
    </lineage>
</organism>
<dbReference type="Proteomes" id="UP000315167">
    <property type="component" value="Unassembled WGS sequence"/>
</dbReference>